<organism evidence="2 3">
    <name type="scientific">Puia dinghuensis</name>
    <dbReference type="NCBI Taxonomy" id="1792502"/>
    <lineage>
        <taxon>Bacteria</taxon>
        <taxon>Pseudomonadati</taxon>
        <taxon>Bacteroidota</taxon>
        <taxon>Chitinophagia</taxon>
        <taxon>Chitinophagales</taxon>
        <taxon>Chitinophagaceae</taxon>
        <taxon>Puia</taxon>
    </lineage>
</organism>
<reference evidence="2" key="1">
    <citation type="journal article" date="2014" name="Int. J. Syst. Evol. Microbiol.">
        <title>Complete genome sequence of Corynebacterium casei LMG S-19264T (=DSM 44701T), isolated from a smear-ripened cheese.</title>
        <authorList>
            <consortium name="US DOE Joint Genome Institute (JGI-PGF)"/>
            <person name="Walter F."/>
            <person name="Albersmeier A."/>
            <person name="Kalinowski J."/>
            <person name="Ruckert C."/>
        </authorList>
    </citation>
    <scope>NUCLEOTIDE SEQUENCE</scope>
    <source>
        <strain evidence="2">CGMCC 1.15448</strain>
    </source>
</reference>
<dbReference type="PROSITE" id="PS51257">
    <property type="entry name" value="PROKAR_LIPOPROTEIN"/>
    <property type="match status" value="1"/>
</dbReference>
<feature type="signal peptide" evidence="1">
    <location>
        <begin position="1"/>
        <end position="24"/>
    </location>
</feature>
<protein>
    <recommendedName>
        <fullName evidence="4">Lipocalin-like domain-containing protein</fullName>
    </recommendedName>
</protein>
<keyword evidence="3" id="KW-1185">Reference proteome</keyword>
<keyword evidence="1" id="KW-0732">Signal</keyword>
<sequence>MRKLKFIFSAAALVVSIVSLISVGGCTKNTTYQTKDSVYYSGWMTLSMTGTNHDSLWYEDIAAKSVTASVLRSGAVLGYVGSASSGDTTALSASEYGFSQILNVGNIELQYYLTDQSGLLYRYVVIPGNVLTTTFKNFSQDQLKRMSFTDVQKAINTQGASSGQGNTLH</sequence>
<evidence type="ECO:0000256" key="1">
    <source>
        <dbReference type="SAM" id="SignalP"/>
    </source>
</evidence>
<feature type="chain" id="PRO_5035197079" description="Lipocalin-like domain-containing protein" evidence="1">
    <location>
        <begin position="25"/>
        <end position="169"/>
    </location>
</feature>
<proteinExistence type="predicted"/>
<accession>A0A8J2UG12</accession>
<name>A0A8J2UG12_9BACT</name>
<dbReference type="AlphaFoldDB" id="A0A8J2UG12"/>
<dbReference type="Proteomes" id="UP000607559">
    <property type="component" value="Unassembled WGS sequence"/>
</dbReference>
<dbReference type="EMBL" id="BMJC01000004">
    <property type="protein sequence ID" value="GGB12069.1"/>
    <property type="molecule type" value="Genomic_DNA"/>
</dbReference>
<evidence type="ECO:0000313" key="2">
    <source>
        <dbReference type="EMBL" id="GGB12069.1"/>
    </source>
</evidence>
<reference evidence="2" key="2">
    <citation type="submission" date="2020-09" db="EMBL/GenBank/DDBJ databases">
        <authorList>
            <person name="Sun Q."/>
            <person name="Zhou Y."/>
        </authorList>
    </citation>
    <scope>NUCLEOTIDE SEQUENCE</scope>
    <source>
        <strain evidence="2">CGMCC 1.15448</strain>
    </source>
</reference>
<evidence type="ECO:0000313" key="3">
    <source>
        <dbReference type="Proteomes" id="UP000607559"/>
    </source>
</evidence>
<evidence type="ECO:0008006" key="4">
    <source>
        <dbReference type="Google" id="ProtNLM"/>
    </source>
</evidence>
<dbReference type="RefSeq" id="WP_188934940.1">
    <property type="nucleotide sequence ID" value="NZ_BMJC01000004.1"/>
</dbReference>
<gene>
    <name evidence="2" type="ORF">GCM10011511_39600</name>
</gene>
<comment type="caution">
    <text evidence="2">The sequence shown here is derived from an EMBL/GenBank/DDBJ whole genome shotgun (WGS) entry which is preliminary data.</text>
</comment>